<evidence type="ECO:0000313" key="2">
    <source>
        <dbReference type="EMBL" id="WZN48057.1"/>
    </source>
</evidence>
<keyword evidence="3" id="KW-1185">Reference proteome</keyword>
<name>A0ABZ2Z8S1_9BACT</name>
<evidence type="ECO:0000256" key="1">
    <source>
        <dbReference type="SAM" id="SignalP"/>
    </source>
</evidence>
<dbReference type="EMBL" id="CP150096">
    <property type="protein sequence ID" value="WZN48057.1"/>
    <property type="molecule type" value="Genomic_DNA"/>
</dbReference>
<proteinExistence type="predicted"/>
<keyword evidence="1" id="KW-0732">Signal</keyword>
<dbReference type="Proteomes" id="UP001449657">
    <property type="component" value="Chromosome"/>
</dbReference>
<gene>
    <name evidence="2" type="ORF">WJU22_07700</name>
</gene>
<dbReference type="RefSeq" id="WP_341842659.1">
    <property type="nucleotide sequence ID" value="NZ_CP149792.1"/>
</dbReference>
<organism evidence="2 3">
    <name type="scientific">Chitinophaga caseinilytica</name>
    <dbReference type="NCBI Taxonomy" id="2267521"/>
    <lineage>
        <taxon>Bacteria</taxon>
        <taxon>Pseudomonadati</taxon>
        <taxon>Bacteroidota</taxon>
        <taxon>Chitinophagia</taxon>
        <taxon>Chitinophagales</taxon>
        <taxon>Chitinophagaceae</taxon>
        <taxon>Chitinophaga</taxon>
    </lineage>
</organism>
<sequence>MKHVALALCLLVASFTSFAQAPKQTKNFKAFIREMKIASTADSLHSQMKSVFMDEEPAPGKAFFKELKSRVSEKELTKAIAPVITKHFSDAELGDIAAKMAAKTIKSDDFDRKPGFMTELATAIASWAATAVDQMEEKLEKEQEEE</sequence>
<evidence type="ECO:0000313" key="3">
    <source>
        <dbReference type="Proteomes" id="UP001449657"/>
    </source>
</evidence>
<feature type="signal peptide" evidence="1">
    <location>
        <begin position="1"/>
        <end position="19"/>
    </location>
</feature>
<accession>A0ABZ2Z8S1</accession>
<evidence type="ECO:0008006" key="4">
    <source>
        <dbReference type="Google" id="ProtNLM"/>
    </source>
</evidence>
<protein>
    <recommendedName>
        <fullName evidence="4">DUF2059 domain-containing protein</fullName>
    </recommendedName>
</protein>
<reference evidence="2 3" key="1">
    <citation type="submission" date="2024-03" db="EMBL/GenBank/DDBJ databases">
        <title>Chitinophaga caseinilytica sp. nov., a casein hydrolysing bacterium isolated from forest soil.</title>
        <authorList>
            <person name="Lee D.S."/>
            <person name="Han D.M."/>
            <person name="Baek J.H."/>
            <person name="Choi D.G."/>
            <person name="Jeon J.H."/>
            <person name="Jeon C.O."/>
        </authorList>
    </citation>
    <scope>NUCLEOTIDE SEQUENCE [LARGE SCALE GENOMIC DNA]</scope>
    <source>
        <strain evidence="2 3">KACC 19118</strain>
    </source>
</reference>
<feature type="chain" id="PRO_5046606824" description="DUF2059 domain-containing protein" evidence="1">
    <location>
        <begin position="20"/>
        <end position="146"/>
    </location>
</feature>